<protein>
    <recommendedName>
        <fullName evidence="4">DUF2946 domain-containing protein</fullName>
    </recommendedName>
</protein>
<feature type="transmembrane region" description="Helical" evidence="1">
    <location>
        <begin position="100"/>
        <end position="118"/>
    </location>
</feature>
<evidence type="ECO:0008006" key="4">
    <source>
        <dbReference type="Google" id="ProtNLM"/>
    </source>
</evidence>
<sequence>MHALRQFLHAHRRSAALFCALALALRLLIPGGFMVSAGEHGIAITLCPGTTPTAAMAMAGGGHHAETGHAGDQAPAEHGGGEVPCAFAGLSAPVLGGADAVLMIVALAFTALLLLFAAPRRPVPVHARLRPPLRGPPLPR</sequence>
<evidence type="ECO:0000313" key="2">
    <source>
        <dbReference type="EMBL" id="SFP34033.1"/>
    </source>
</evidence>
<dbReference type="STRING" id="634430.SAMN04488241_10144"/>
<dbReference type="EMBL" id="FOXP01000001">
    <property type="protein sequence ID" value="SFP34033.1"/>
    <property type="molecule type" value="Genomic_DNA"/>
</dbReference>
<evidence type="ECO:0000313" key="3">
    <source>
        <dbReference type="Proteomes" id="UP000199586"/>
    </source>
</evidence>
<accession>A0A1I5PJ42</accession>
<keyword evidence="1" id="KW-0472">Membrane</keyword>
<keyword evidence="1" id="KW-0812">Transmembrane</keyword>
<keyword evidence="3" id="KW-1185">Reference proteome</keyword>
<name>A0A1I5PJ42_9SPHN</name>
<organism evidence="2 3">
    <name type="scientific">Sphingomonas rubra</name>
    <dbReference type="NCBI Taxonomy" id="634430"/>
    <lineage>
        <taxon>Bacteria</taxon>
        <taxon>Pseudomonadati</taxon>
        <taxon>Pseudomonadota</taxon>
        <taxon>Alphaproteobacteria</taxon>
        <taxon>Sphingomonadales</taxon>
        <taxon>Sphingomonadaceae</taxon>
        <taxon>Sphingomonas</taxon>
    </lineage>
</organism>
<dbReference type="Proteomes" id="UP000199586">
    <property type="component" value="Unassembled WGS sequence"/>
</dbReference>
<proteinExistence type="predicted"/>
<keyword evidence="1" id="KW-1133">Transmembrane helix</keyword>
<reference evidence="2 3" key="1">
    <citation type="submission" date="2016-10" db="EMBL/GenBank/DDBJ databases">
        <authorList>
            <person name="de Groot N.N."/>
        </authorList>
    </citation>
    <scope>NUCLEOTIDE SEQUENCE [LARGE SCALE GENOMIC DNA]</scope>
    <source>
        <strain evidence="2 3">CGMCC 1.9113</strain>
    </source>
</reference>
<dbReference type="OrthoDB" id="7478750at2"/>
<evidence type="ECO:0000256" key="1">
    <source>
        <dbReference type="SAM" id="Phobius"/>
    </source>
</evidence>
<gene>
    <name evidence="2" type="ORF">SAMN04488241_10144</name>
</gene>
<dbReference type="AlphaFoldDB" id="A0A1I5PJ42"/>
<dbReference type="RefSeq" id="WP_093329848.1">
    <property type="nucleotide sequence ID" value="NZ_FOXP01000001.1"/>
</dbReference>